<keyword evidence="3" id="KW-1185">Reference proteome</keyword>
<evidence type="ECO:0008006" key="4">
    <source>
        <dbReference type="Google" id="ProtNLM"/>
    </source>
</evidence>
<protein>
    <recommendedName>
        <fullName evidence="4">Ion transport domain-containing protein</fullName>
    </recommendedName>
</protein>
<comment type="caution">
    <text evidence="2">The sequence shown here is derived from an EMBL/GenBank/DDBJ whole genome shotgun (WGS) entry which is preliminary data.</text>
</comment>
<evidence type="ECO:0000313" key="3">
    <source>
        <dbReference type="Proteomes" id="UP000324629"/>
    </source>
</evidence>
<evidence type="ECO:0000313" key="2">
    <source>
        <dbReference type="EMBL" id="KAA3682493.1"/>
    </source>
</evidence>
<name>A0A5J4P5F6_9TREM</name>
<keyword evidence="1" id="KW-0472">Membrane</keyword>
<feature type="transmembrane region" description="Helical" evidence="1">
    <location>
        <begin position="20"/>
        <end position="43"/>
    </location>
</feature>
<dbReference type="PANTHER" id="PTHR10217:SF637">
    <property type="entry name" value="EAG-LIKE K[+] CHANNEL, ISOFORM A"/>
    <property type="match status" value="1"/>
</dbReference>
<dbReference type="InterPro" id="IPR050818">
    <property type="entry name" value="KCNH_animal-type"/>
</dbReference>
<dbReference type="GO" id="GO:0005886">
    <property type="term" value="C:plasma membrane"/>
    <property type="evidence" value="ECO:0007669"/>
    <property type="project" value="TreeGrafter"/>
</dbReference>
<dbReference type="GO" id="GO:0005249">
    <property type="term" value="F:voltage-gated potassium channel activity"/>
    <property type="evidence" value="ECO:0007669"/>
    <property type="project" value="TreeGrafter"/>
</dbReference>
<keyword evidence="1" id="KW-1133">Transmembrane helix</keyword>
<dbReference type="PANTHER" id="PTHR10217">
    <property type="entry name" value="VOLTAGE AND LIGAND GATED POTASSIUM CHANNEL"/>
    <property type="match status" value="1"/>
</dbReference>
<accession>A0A5J4P5F6</accession>
<proteinExistence type="predicted"/>
<dbReference type="Proteomes" id="UP000324629">
    <property type="component" value="Unassembled WGS sequence"/>
</dbReference>
<feature type="transmembrane region" description="Helical" evidence="1">
    <location>
        <begin position="64"/>
        <end position="82"/>
    </location>
</feature>
<dbReference type="AlphaFoldDB" id="A0A5J4P5F6"/>
<organism evidence="2 3">
    <name type="scientific">Paragonimus westermani</name>
    <dbReference type="NCBI Taxonomy" id="34504"/>
    <lineage>
        <taxon>Eukaryota</taxon>
        <taxon>Metazoa</taxon>
        <taxon>Spiralia</taxon>
        <taxon>Lophotrochozoa</taxon>
        <taxon>Platyhelminthes</taxon>
        <taxon>Trematoda</taxon>
        <taxon>Digenea</taxon>
        <taxon>Plagiorchiida</taxon>
        <taxon>Troglotremata</taxon>
        <taxon>Troglotrematidae</taxon>
        <taxon>Paragonimus</taxon>
    </lineage>
</organism>
<sequence>MVPYNVAFGRPSSLVETRRINFDLLVEVLLIVDVILNFNTTYVNKSGQLVHKRRQLATNYVRGWFLLDGLAALPVDFVLLLIQSVQNTRNHLANDSSLHNLHQPTSELLLNASRVNFSEADEGTLGWNTVGRVTDTQD</sequence>
<dbReference type="GO" id="GO:0042391">
    <property type="term" value="P:regulation of membrane potential"/>
    <property type="evidence" value="ECO:0007669"/>
    <property type="project" value="TreeGrafter"/>
</dbReference>
<dbReference type="EMBL" id="QNGE01000006">
    <property type="protein sequence ID" value="KAA3682493.1"/>
    <property type="molecule type" value="Genomic_DNA"/>
</dbReference>
<gene>
    <name evidence="2" type="ORF">DEA37_0003870</name>
</gene>
<reference evidence="2 3" key="1">
    <citation type="journal article" date="2019" name="Gigascience">
        <title>Whole-genome sequence of the oriental lung fluke Paragonimus westermani.</title>
        <authorList>
            <person name="Oey H."/>
            <person name="Zakrzewski M."/>
            <person name="Narain K."/>
            <person name="Devi K.R."/>
            <person name="Agatsuma T."/>
            <person name="Nawaratna S."/>
            <person name="Gobert G.N."/>
            <person name="Jones M.K."/>
            <person name="Ragan M.A."/>
            <person name="McManus D.P."/>
            <person name="Krause L."/>
        </authorList>
    </citation>
    <scope>NUCLEOTIDE SEQUENCE [LARGE SCALE GENOMIC DNA]</scope>
    <source>
        <strain evidence="2 3">IND2009</strain>
    </source>
</reference>
<evidence type="ECO:0000256" key="1">
    <source>
        <dbReference type="SAM" id="Phobius"/>
    </source>
</evidence>
<keyword evidence="1" id="KW-0812">Transmembrane</keyword>